<feature type="binding site" evidence="10">
    <location>
        <position position="447"/>
    </location>
    <ligand>
        <name>L-glutamate</name>
        <dbReference type="ChEBI" id="CHEBI:29985"/>
    </ligand>
</feature>
<evidence type="ECO:0000256" key="9">
    <source>
        <dbReference type="PIRSR" id="PIRSR600101-1"/>
    </source>
</evidence>
<evidence type="ECO:0000256" key="10">
    <source>
        <dbReference type="PIRSR" id="PIRSR600101-2"/>
    </source>
</evidence>
<dbReference type="PANTHER" id="PTHR43199:SF1">
    <property type="entry name" value="GLUTATHIONE HYDROLASE PROENZYME"/>
    <property type="match status" value="1"/>
</dbReference>
<evidence type="ECO:0000256" key="3">
    <source>
        <dbReference type="ARBA" id="ARBA00009381"/>
    </source>
</evidence>
<evidence type="ECO:0000256" key="4">
    <source>
        <dbReference type="ARBA" id="ARBA00022679"/>
    </source>
</evidence>
<dbReference type="GO" id="GO:0036374">
    <property type="term" value="F:glutathione hydrolase activity"/>
    <property type="evidence" value="ECO:0007669"/>
    <property type="project" value="UniProtKB-UniRule"/>
</dbReference>
<comment type="catalytic activity">
    <reaction evidence="2 11">
        <text>glutathione + H2O = L-cysteinylglycine + L-glutamate</text>
        <dbReference type="Rhea" id="RHEA:28807"/>
        <dbReference type="ChEBI" id="CHEBI:15377"/>
        <dbReference type="ChEBI" id="CHEBI:29985"/>
        <dbReference type="ChEBI" id="CHEBI:57925"/>
        <dbReference type="ChEBI" id="CHEBI:61694"/>
        <dbReference type="EC" id="3.4.19.13"/>
    </reaction>
</comment>
<gene>
    <name evidence="12" type="ORF">SAMN02745751_01406</name>
</gene>
<keyword evidence="5 11" id="KW-0378">Hydrolase</keyword>
<dbReference type="GO" id="GO:0006751">
    <property type="term" value="P:glutathione catabolic process"/>
    <property type="evidence" value="ECO:0007669"/>
    <property type="project" value="UniProtKB-UniRule"/>
</dbReference>
<comment type="catalytic activity">
    <reaction evidence="1 11">
        <text>an S-substituted glutathione + H2O = an S-substituted L-cysteinylglycine + L-glutamate</text>
        <dbReference type="Rhea" id="RHEA:59468"/>
        <dbReference type="ChEBI" id="CHEBI:15377"/>
        <dbReference type="ChEBI" id="CHEBI:29985"/>
        <dbReference type="ChEBI" id="CHEBI:90779"/>
        <dbReference type="ChEBI" id="CHEBI:143103"/>
        <dbReference type="EC" id="3.4.19.13"/>
    </reaction>
</comment>
<dbReference type="NCBIfam" id="TIGR00066">
    <property type="entry name" value="g_glut_trans"/>
    <property type="match status" value="1"/>
</dbReference>
<comment type="catalytic activity">
    <reaction evidence="8 11">
        <text>an N-terminal (5-L-glutamyl)-[peptide] + an alpha-amino acid = 5-L-glutamyl amino acid + an N-terminal L-alpha-aminoacyl-[peptide]</text>
        <dbReference type="Rhea" id="RHEA:23904"/>
        <dbReference type="Rhea" id="RHEA-COMP:9780"/>
        <dbReference type="Rhea" id="RHEA-COMP:9795"/>
        <dbReference type="ChEBI" id="CHEBI:77644"/>
        <dbReference type="ChEBI" id="CHEBI:78597"/>
        <dbReference type="ChEBI" id="CHEBI:78599"/>
        <dbReference type="ChEBI" id="CHEBI:78608"/>
        <dbReference type="EC" id="2.3.2.2"/>
    </reaction>
</comment>
<comment type="similarity">
    <text evidence="3 11">Belongs to the gamma-glutamyltransferase family.</text>
</comment>
<dbReference type="Gene3D" id="1.10.246.130">
    <property type="match status" value="1"/>
</dbReference>
<dbReference type="InterPro" id="IPR043138">
    <property type="entry name" value="GGT_lsub"/>
</dbReference>
<comment type="subunit">
    <text evidence="11">This enzyme consists of two polypeptide chains, which are synthesized in precursor form from a single polypeptide.</text>
</comment>
<dbReference type="OrthoDB" id="9781342at2"/>
<evidence type="ECO:0000256" key="8">
    <source>
        <dbReference type="ARBA" id="ARBA00047417"/>
    </source>
</evidence>
<dbReference type="InterPro" id="IPR051792">
    <property type="entry name" value="GGT_bact"/>
</dbReference>
<dbReference type="SUPFAM" id="SSF56235">
    <property type="entry name" value="N-terminal nucleophile aminohydrolases (Ntn hydrolases)"/>
    <property type="match status" value="1"/>
</dbReference>
<dbReference type="GO" id="GO:0103068">
    <property type="term" value="F:leukotriene C4 gamma-glutamyl transferase activity"/>
    <property type="evidence" value="ECO:0007669"/>
    <property type="project" value="UniProtKB-EC"/>
</dbReference>
<accession>A0A1M6FA40</accession>
<proteinExistence type="inferred from homology"/>
<reference evidence="12 13" key="1">
    <citation type="submission" date="2016-11" db="EMBL/GenBank/DDBJ databases">
        <authorList>
            <person name="Jaros S."/>
            <person name="Januszkiewicz K."/>
            <person name="Wedrychowicz H."/>
        </authorList>
    </citation>
    <scope>NUCLEOTIDE SEQUENCE [LARGE SCALE GENOMIC DNA]</scope>
    <source>
        <strain evidence="12 13">DSM 17477</strain>
    </source>
</reference>
<dbReference type="InterPro" id="IPR000101">
    <property type="entry name" value="GGT_peptidase"/>
</dbReference>
<evidence type="ECO:0000256" key="11">
    <source>
        <dbReference type="RuleBase" id="RU368036"/>
    </source>
</evidence>
<feature type="active site" description="Nucleophile" evidence="9">
    <location>
        <position position="364"/>
    </location>
</feature>
<evidence type="ECO:0000313" key="13">
    <source>
        <dbReference type="Proteomes" id="UP000184052"/>
    </source>
</evidence>
<feature type="binding site" evidence="10">
    <location>
        <position position="94"/>
    </location>
    <ligand>
        <name>L-glutamate</name>
        <dbReference type="ChEBI" id="CHEBI:29985"/>
    </ligand>
</feature>
<keyword evidence="7 11" id="KW-0012">Acyltransferase</keyword>
<keyword evidence="11" id="KW-0317">Glutathione biosynthesis</keyword>
<sequence>MGKTDTFKLKDENGKPIYDNRGDSGANGMVAAAKFEATQIGIDIIKKGGNAVDAAVAVGFALGVCEPNASGIGGGGFMNIRMGKSGEIVFLDFREVAPKEARPSMWKINEEGKVANNEKSEGGKAVGVPGEVAGLVYACENYGTMSLEELVKPAIKLAEEGVDVSDALDDDIKTCSIKLEKFEEEGNAFTKYDYNKKHLKNPALANTLRKIAEEGQDGFYKGEIAEKLVNSVVKHGGKMKLSDLENYRVNKIEPVVGTYRGYTVISSPLPSSGGTHVLQILNILENFDMSSFEVNSVEYIHLMSEVFKMCFADRAKYMGDPTFVKVPVTGLTSKEYAKKLADKIELMSKSYEYDHPFDYEPKDTTHYSIADKEGNMVSVTKSISAFFGSGVIPEDTGIMLNCQMRCFSHIEGNANTVGPNKKPLSSMSPTIILKDNKPFAVVGSPGGNRIITAVAQVISKLIDHDMSIKDAINSPRITDESNEIVMYEGRISKEVIEALEIRGHKTQKFGDYDRKFGGVQGIRYMEDGIMEGAGDPRRDGVAIGY</sequence>
<dbReference type="EC" id="2.3.2.2" evidence="11"/>
<dbReference type="Gene3D" id="3.60.20.40">
    <property type="match status" value="1"/>
</dbReference>
<dbReference type="InterPro" id="IPR029055">
    <property type="entry name" value="Ntn_hydrolases_N"/>
</dbReference>
<feature type="binding site" evidence="10">
    <location>
        <begin position="425"/>
        <end position="426"/>
    </location>
    <ligand>
        <name>L-glutamate</name>
        <dbReference type="ChEBI" id="CHEBI:29985"/>
    </ligand>
</feature>
<comment type="pathway">
    <text evidence="11">Sulfur metabolism; glutathione metabolism.</text>
</comment>
<dbReference type="GO" id="GO:0006750">
    <property type="term" value="P:glutathione biosynthetic process"/>
    <property type="evidence" value="ECO:0007669"/>
    <property type="project" value="UniProtKB-KW"/>
</dbReference>
<evidence type="ECO:0000256" key="1">
    <source>
        <dbReference type="ARBA" id="ARBA00001049"/>
    </source>
</evidence>
<keyword evidence="4 11" id="KW-0808">Transferase</keyword>
<comment type="PTM">
    <text evidence="11">Cleaved by autocatalysis into a large and a small subunit.</text>
</comment>
<dbReference type="PRINTS" id="PR01210">
    <property type="entry name" value="GGTRANSPTASE"/>
</dbReference>
<dbReference type="PANTHER" id="PTHR43199">
    <property type="entry name" value="GLUTATHIONE HYDROLASE"/>
    <property type="match status" value="1"/>
</dbReference>
<evidence type="ECO:0000256" key="2">
    <source>
        <dbReference type="ARBA" id="ARBA00001089"/>
    </source>
</evidence>
<dbReference type="UniPathway" id="UPA00204"/>
<dbReference type="Pfam" id="PF01019">
    <property type="entry name" value="G_glu_transpept"/>
    <property type="match status" value="1"/>
</dbReference>
<dbReference type="AlphaFoldDB" id="A0A1M6FA40"/>
<dbReference type="InterPro" id="IPR043137">
    <property type="entry name" value="GGT_ssub_C"/>
</dbReference>
<keyword evidence="13" id="KW-1185">Reference proteome</keyword>
<dbReference type="RefSeq" id="WP_073048874.1">
    <property type="nucleotide sequence ID" value="NZ_FQZL01000008.1"/>
</dbReference>
<evidence type="ECO:0000256" key="7">
    <source>
        <dbReference type="ARBA" id="ARBA00023315"/>
    </source>
</evidence>
<name>A0A1M6FA40_9FIRM</name>
<evidence type="ECO:0000256" key="6">
    <source>
        <dbReference type="ARBA" id="ARBA00023145"/>
    </source>
</evidence>
<protein>
    <recommendedName>
        <fullName evidence="11">Glutathione hydrolase proenzyme</fullName>
        <ecNumber evidence="11">2.3.2.2</ecNumber>
        <ecNumber evidence="11">3.4.19.13</ecNumber>
    </recommendedName>
    <component>
        <recommendedName>
            <fullName evidence="11">Glutathione hydrolase large chain</fullName>
        </recommendedName>
    </component>
    <component>
        <recommendedName>
            <fullName evidence="11">Glutathione hydrolase small chain</fullName>
        </recommendedName>
    </component>
</protein>
<evidence type="ECO:0000256" key="5">
    <source>
        <dbReference type="ARBA" id="ARBA00022801"/>
    </source>
</evidence>
<evidence type="ECO:0000313" key="12">
    <source>
        <dbReference type="EMBL" id="SHI94526.1"/>
    </source>
</evidence>
<dbReference type="Proteomes" id="UP000184052">
    <property type="component" value="Unassembled WGS sequence"/>
</dbReference>
<dbReference type="STRING" id="1121476.SAMN02745751_01406"/>
<dbReference type="EC" id="3.4.19.13" evidence="11"/>
<keyword evidence="6 11" id="KW-0865">Zymogen</keyword>
<dbReference type="EMBL" id="FQZL01000008">
    <property type="protein sequence ID" value="SHI94526.1"/>
    <property type="molecule type" value="Genomic_DNA"/>
</dbReference>
<organism evidence="12 13">
    <name type="scientific">Dethiosulfatibacter aminovorans DSM 17477</name>
    <dbReference type="NCBI Taxonomy" id="1121476"/>
    <lineage>
        <taxon>Bacteria</taxon>
        <taxon>Bacillati</taxon>
        <taxon>Bacillota</taxon>
        <taxon>Tissierellia</taxon>
        <taxon>Dethiosulfatibacter</taxon>
    </lineage>
</organism>